<dbReference type="Pfam" id="PF12728">
    <property type="entry name" value="HTH_17"/>
    <property type="match status" value="1"/>
</dbReference>
<dbReference type="Proteomes" id="UP001230807">
    <property type="component" value="Unassembled WGS sequence"/>
</dbReference>
<accession>A0ABT7MS96</accession>
<sequence>MYTIDEAFEILSKTKLTTHKETVRNWVRKGVIQAEPLESRKKGYRISEEALEQFIKKRMPEGWEMYPKSVTGDAREVVKSEDVAPYHVEIDVEAIKEQGRIEMWHQVAGRWLWEGDFEISRRMVRNAVAHRRYSKEFEQLVWERCLKNSAPRKKPRVLYLVDAFLFEEERVPFHKGFDIKEDQIMQALIEHVRMNAKSGKYTNESSVNKFKI</sequence>
<proteinExistence type="predicted"/>
<reference evidence="2 3" key="1">
    <citation type="submission" date="2023-06" db="EMBL/GenBank/DDBJ databases">
        <title>Influencing factors and mechanism of Cr(VI) reduction by facultative anaerobic Exiguobacterium sp. PY14.</title>
        <authorList>
            <person name="Zou L."/>
        </authorList>
    </citation>
    <scope>NUCLEOTIDE SEQUENCE [LARGE SCALE GENOMIC DNA]</scope>
    <source>
        <strain evidence="2 3">PY14</strain>
    </source>
</reference>
<feature type="domain" description="Helix-turn-helix" evidence="1">
    <location>
        <begin position="1"/>
        <end position="58"/>
    </location>
</feature>
<gene>
    <name evidence="2" type="ORF">QR695_13810</name>
</gene>
<evidence type="ECO:0000259" key="1">
    <source>
        <dbReference type="Pfam" id="PF12728"/>
    </source>
</evidence>
<dbReference type="InterPro" id="IPR041657">
    <property type="entry name" value="HTH_17"/>
</dbReference>
<evidence type="ECO:0000313" key="2">
    <source>
        <dbReference type="EMBL" id="MDL5378079.1"/>
    </source>
</evidence>
<protein>
    <submittedName>
        <fullName evidence="2">Helix-turn-helix domain-containing protein</fullName>
    </submittedName>
</protein>
<dbReference type="RefSeq" id="WP_131472576.1">
    <property type="nucleotide sequence ID" value="NZ_CP040675.1"/>
</dbReference>
<organism evidence="2 3">
    <name type="scientific">Exiguobacterium mexicanum</name>
    <dbReference type="NCBI Taxonomy" id="340146"/>
    <lineage>
        <taxon>Bacteria</taxon>
        <taxon>Bacillati</taxon>
        <taxon>Bacillota</taxon>
        <taxon>Bacilli</taxon>
        <taxon>Bacillales</taxon>
        <taxon>Bacillales Family XII. Incertae Sedis</taxon>
        <taxon>Exiguobacterium</taxon>
    </lineage>
</organism>
<comment type="caution">
    <text evidence="2">The sequence shown here is derived from an EMBL/GenBank/DDBJ whole genome shotgun (WGS) entry which is preliminary data.</text>
</comment>
<keyword evidence="3" id="KW-1185">Reference proteome</keyword>
<dbReference type="EMBL" id="JASWER010000016">
    <property type="protein sequence ID" value="MDL5378079.1"/>
    <property type="molecule type" value="Genomic_DNA"/>
</dbReference>
<name>A0ABT7MS96_9BACL</name>
<evidence type="ECO:0000313" key="3">
    <source>
        <dbReference type="Proteomes" id="UP001230807"/>
    </source>
</evidence>